<dbReference type="SUPFAM" id="SSF56112">
    <property type="entry name" value="Protein kinase-like (PK-like)"/>
    <property type="match status" value="1"/>
</dbReference>
<feature type="domain" description="Aminoglycoside phosphotransferase" evidence="1">
    <location>
        <begin position="121"/>
        <end position="253"/>
    </location>
</feature>
<protein>
    <submittedName>
        <fullName evidence="2">Phosphotransferase</fullName>
    </submittedName>
</protein>
<dbReference type="Gene3D" id="3.90.1200.10">
    <property type="match status" value="1"/>
</dbReference>
<dbReference type="AlphaFoldDB" id="A0A972JZA0"/>
<dbReference type="InterPro" id="IPR011009">
    <property type="entry name" value="Kinase-like_dom_sf"/>
</dbReference>
<dbReference type="InterPro" id="IPR002575">
    <property type="entry name" value="Aminoglycoside_PTrfase"/>
</dbReference>
<comment type="caution">
    <text evidence="2">The sequence shown here is derived from an EMBL/GenBank/DDBJ whole genome shotgun (WGS) entry which is preliminary data.</text>
</comment>
<dbReference type="Pfam" id="PF01636">
    <property type="entry name" value="APH"/>
    <property type="match status" value="1"/>
</dbReference>
<keyword evidence="3" id="KW-1185">Reference proteome</keyword>
<accession>A0A972JZA0</accession>
<dbReference type="EMBL" id="WHOD01000055">
    <property type="protein sequence ID" value="NOU94359.1"/>
    <property type="molecule type" value="Genomic_DNA"/>
</dbReference>
<evidence type="ECO:0000313" key="2">
    <source>
        <dbReference type="EMBL" id="NOU94359.1"/>
    </source>
</evidence>
<dbReference type="Proteomes" id="UP000641588">
    <property type="component" value="Unassembled WGS sequence"/>
</dbReference>
<proteinExistence type="predicted"/>
<name>A0A972JZA0_9BACL</name>
<sequence>MGSLREPKPFWTDTSIELRKEIESLVGSPIRKANRVFGGYGPSATFRLYLEDGRTIFAKGAGKGANLEIRKAIPLEESAYRNINAIRPLSPAYLGSVIVNDWHLLLLEDLRKVIKVPPWTDKLAVQAVHDIAQFHLRGMAEEGEVEQIQTKGLTDNWQTIRNNPVEADYFLGLFRQERSRAEAWLNDALDRLITAESELINPNQPWGLIHKDIRSDNLRFKDGKLVLFDWASVCRGPLILDVLFFFPSVTAEGGPTADFLLPVYKEVMDGEGVRFPAYAERAAAAAIAGFFASRAGKPPIPALPRLRKVQCLQLGPALEWAAKVLNLPQPPLVHLNESNRNRAK</sequence>
<gene>
    <name evidence="2" type="ORF">GC093_14185</name>
</gene>
<organism evidence="2 3">
    <name type="scientific">Paenibacillus foliorum</name>
    <dbReference type="NCBI Taxonomy" id="2654974"/>
    <lineage>
        <taxon>Bacteria</taxon>
        <taxon>Bacillati</taxon>
        <taxon>Bacillota</taxon>
        <taxon>Bacilli</taxon>
        <taxon>Bacillales</taxon>
        <taxon>Paenibacillaceae</taxon>
        <taxon>Paenibacillus</taxon>
    </lineage>
</organism>
<evidence type="ECO:0000259" key="1">
    <source>
        <dbReference type="Pfam" id="PF01636"/>
    </source>
</evidence>
<evidence type="ECO:0000313" key="3">
    <source>
        <dbReference type="Proteomes" id="UP000641588"/>
    </source>
</evidence>
<reference evidence="2" key="1">
    <citation type="submission" date="2019-10" db="EMBL/GenBank/DDBJ databases">
        <title>Description of Paenibacillus glebae sp. nov.</title>
        <authorList>
            <person name="Carlier A."/>
            <person name="Qi S."/>
        </authorList>
    </citation>
    <scope>NUCLEOTIDE SEQUENCE</scope>
    <source>
        <strain evidence="2">LMG 31456</strain>
    </source>
</reference>